<organism evidence="6 7">
    <name type="scientific">Undibacterium nitidum</name>
    <dbReference type="NCBI Taxonomy" id="2762298"/>
    <lineage>
        <taxon>Bacteria</taxon>
        <taxon>Pseudomonadati</taxon>
        <taxon>Pseudomonadota</taxon>
        <taxon>Betaproteobacteria</taxon>
        <taxon>Burkholderiales</taxon>
        <taxon>Oxalobacteraceae</taxon>
        <taxon>Undibacterium</taxon>
    </lineage>
</organism>
<dbReference type="AlphaFoldDB" id="A0A923HWN0"/>
<comment type="caution">
    <text evidence="6">The sequence shown here is derived from an EMBL/GenBank/DDBJ whole genome shotgun (WGS) entry which is preliminary data.</text>
</comment>
<dbReference type="PANTHER" id="PTHR15162:SF7">
    <property type="entry name" value="SUCCINYLGLUTAMATE DESUCCINYLASE"/>
    <property type="match status" value="1"/>
</dbReference>
<name>A0A923HWN0_9BURK</name>
<keyword evidence="3" id="KW-0378">Hydrolase</keyword>
<dbReference type="InterPro" id="IPR055438">
    <property type="entry name" value="AstE_AspA_cat"/>
</dbReference>
<dbReference type="Gene3D" id="3.40.630.10">
    <property type="entry name" value="Zn peptidases"/>
    <property type="match status" value="1"/>
</dbReference>
<keyword evidence="4" id="KW-0862">Zinc</keyword>
<evidence type="ECO:0000256" key="2">
    <source>
        <dbReference type="ARBA" id="ARBA00022723"/>
    </source>
</evidence>
<keyword evidence="7" id="KW-1185">Reference proteome</keyword>
<dbReference type="GO" id="GO:0005829">
    <property type="term" value="C:cytosol"/>
    <property type="evidence" value="ECO:0007669"/>
    <property type="project" value="TreeGrafter"/>
</dbReference>
<keyword evidence="2" id="KW-0479">Metal-binding</keyword>
<dbReference type="InterPro" id="IPR050178">
    <property type="entry name" value="AspA/AstE_fam"/>
</dbReference>
<evidence type="ECO:0000256" key="4">
    <source>
        <dbReference type="ARBA" id="ARBA00022833"/>
    </source>
</evidence>
<protein>
    <submittedName>
        <fullName evidence="6">Succinylglutamate desuccinylase/aspartoacylase family protein</fullName>
    </submittedName>
</protein>
<dbReference type="PANTHER" id="PTHR15162">
    <property type="entry name" value="ASPARTOACYLASE"/>
    <property type="match status" value="1"/>
</dbReference>
<evidence type="ECO:0000313" key="7">
    <source>
        <dbReference type="Proteomes" id="UP000627446"/>
    </source>
</evidence>
<reference evidence="6" key="1">
    <citation type="submission" date="2020-08" db="EMBL/GenBank/DDBJ databases">
        <title>Novel species isolated from subtropical streams in China.</title>
        <authorList>
            <person name="Lu H."/>
        </authorList>
    </citation>
    <scope>NUCLEOTIDE SEQUENCE</scope>
    <source>
        <strain evidence="6">LX22W</strain>
    </source>
</reference>
<evidence type="ECO:0000313" key="6">
    <source>
        <dbReference type="EMBL" id="MBC3881516.1"/>
    </source>
</evidence>
<sequence>MSQFPYQFQSYQFASPQAGPRLLISGAVHGDETCGTQAIRRIIQEFDSGQLLLKRGLVTFVPVANAKAYAQQSRFGDRNLNRCLQPTTEVQEFEDAVANWLCPLMAQHEILLDLHSFRDAGQAFAMMGPEDNQGTIEPFTQAREEEDFALCLGVQRYVDGWLGTYSRWLSTHGKSDQWKFGVGTTEYMRSVGGRALTLECGSHLDPHAPEVAYRAIRNALHHYDLLDFAQATDLAAARAQAEMLSLYHVVDRLHENDEFSRDWRSFDALKAGDQIGTRADGSAVLAEIDGYIVFPDTHAQVGTEWFYLARRTERLQRKA</sequence>
<dbReference type="Proteomes" id="UP000627446">
    <property type="component" value="Unassembled WGS sequence"/>
</dbReference>
<dbReference type="GO" id="GO:0046872">
    <property type="term" value="F:metal ion binding"/>
    <property type="evidence" value="ECO:0007669"/>
    <property type="project" value="UniProtKB-KW"/>
</dbReference>
<dbReference type="GO" id="GO:0016788">
    <property type="term" value="F:hydrolase activity, acting on ester bonds"/>
    <property type="evidence" value="ECO:0007669"/>
    <property type="project" value="InterPro"/>
</dbReference>
<feature type="domain" description="Succinylglutamate desuccinylase/Aspartoacylase catalytic" evidence="5">
    <location>
        <begin position="18"/>
        <end position="116"/>
    </location>
</feature>
<dbReference type="RefSeq" id="WP_186915979.1">
    <property type="nucleotide sequence ID" value="NZ_JACOFZ010000002.1"/>
</dbReference>
<gene>
    <name evidence="6" type="ORF">H8K36_09045</name>
</gene>
<dbReference type="SUPFAM" id="SSF53187">
    <property type="entry name" value="Zn-dependent exopeptidases"/>
    <property type="match status" value="1"/>
</dbReference>
<proteinExistence type="predicted"/>
<evidence type="ECO:0000256" key="3">
    <source>
        <dbReference type="ARBA" id="ARBA00022801"/>
    </source>
</evidence>
<evidence type="ECO:0000256" key="1">
    <source>
        <dbReference type="ARBA" id="ARBA00001947"/>
    </source>
</evidence>
<dbReference type="Pfam" id="PF24827">
    <property type="entry name" value="AstE_AspA_cat"/>
    <property type="match status" value="1"/>
</dbReference>
<dbReference type="EMBL" id="JACOFZ010000002">
    <property type="protein sequence ID" value="MBC3881516.1"/>
    <property type="molecule type" value="Genomic_DNA"/>
</dbReference>
<evidence type="ECO:0000259" key="5">
    <source>
        <dbReference type="Pfam" id="PF24827"/>
    </source>
</evidence>
<comment type="cofactor">
    <cofactor evidence="1">
        <name>Zn(2+)</name>
        <dbReference type="ChEBI" id="CHEBI:29105"/>
    </cofactor>
</comment>
<accession>A0A923HWN0</accession>